<comment type="caution">
    <text evidence="2">The sequence shown here is derived from an EMBL/GenBank/DDBJ whole genome shotgun (WGS) entry which is preliminary data.</text>
</comment>
<name>A0AAV4V0B5_CAEEX</name>
<dbReference type="EMBL" id="BPLR01013771">
    <property type="protein sequence ID" value="GIY63667.1"/>
    <property type="molecule type" value="Genomic_DNA"/>
</dbReference>
<keyword evidence="3" id="KW-1185">Reference proteome</keyword>
<accession>A0AAV4V0B5</accession>
<dbReference type="AlphaFoldDB" id="A0AAV4V0B5"/>
<evidence type="ECO:0000313" key="3">
    <source>
        <dbReference type="Proteomes" id="UP001054945"/>
    </source>
</evidence>
<organism evidence="2 3">
    <name type="scientific">Caerostris extrusa</name>
    <name type="common">Bark spider</name>
    <name type="synonym">Caerostris bankana</name>
    <dbReference type="NCBI Taxonomy" id="172846"/>
    <lineage>
        <taxon>Eukaryota</taxon>
        <taxon>Metazoa</taxon>
        <taxon>Ecdysozoa</taxon>
        <taxon>Arthropoda</taxon>
        <taxon>Chelicerata</taxon>
        <taxon>Arachnida</taxon>
        <taxon>Araneae</taxon>
        <taxon>Araneomorphae</taxon>
        <taxon>Entelegynae</taxon>
        <taxon>Araneoidea</taxon>
        <taxon>Araneidae</taxon>
        <taxon>Caerostris</taxon>
    </lineage>
</organism>
<reference evidence="2 3" key="1">
    <citation type="submission" date="2021-06" db="EMBL/GenBank/DDBJ databases">
        <title>Caerostris extrusa draft genome.</title>
        <authorList>
            <person name="Kono N."/>
            <person name="Arakawa K."/>
        </authorList>
    </citation>
    <scope>NUCLEOTIDE SEQUENCE [LARGE SCALE GENOMIC DNA]</scope>
</reference>
<proteinExistence type="predicted"/>
<evidence type="ECO:0000256" key="1">
    <source>
        <dbReference type="SAM" id="MobiDB-lite"/>
    </source>
</evidence>
<feature type="region of interest" description="Disordered" evidence="1">
    <location>
        <begin position="1"/>
        <end position="24"/>
    </location>
</feature>
<sequence length="85" mass="9633">MGAVFPARSYRASGPFRQKPEDTLSESAELMQPSGKQVGLPELRSWSQTQHLKLTRMFPWVYVLNMQVKAISRNTSFQCMSLVGI</sequence>
<dbReference type="Proteomes" id="UP001054945">
    <property type="component" value="Unassembled WGS sequence"/>
</dbReference>
<evidence type="ECO:0000313" key="2">
    <source>
        <dbReference type="EMBL" id="GIY63667.1"/>
    </source>
</evidence>
<gene>
    <name evidence="2" type="ORF">CEXT_325511</name>
</gene>
<protein>
    <submittedName>
        <fullName evidence="2">Uncharacterized protein</fullName>
    </submittedName>
</protein>